<name>A0A178HEB6_9LACT</name>
<organism evidence="1 2">
    <name type="scientific">Aerococcus urinae</name>
    <dbReference type="NCBI Taxonomy" id="1376"/>
    <lineage>
        <taxon>Bacteria</taxon>
        <taxon>Bacillati</taxon>
        <taxon>Bacillota</taxon>
        <taxon>Bacilli</taxon>
        <taxon>Lactobacillales</taxon>
        <taxon>Aerococcaceae</taxon>
        <taxon>Aerococcus</taxon>
    </lineage>
</organism>
<evidence type="ECO:0000313" key="1">
    <source>
        <dbReference type="EMBL" id="RAV79913.1"/>
    </source>
</evidence>
<dbReference type="EMBL" id="QMHM01000006">
    <property type="protein sequence ID" value="RAV79913.1"/>
    <property type="molecule type" value="Genomic_DNA"/>
</dbReference>
<dbReference type="Gene3D" id="3.30.450.20">
    <property type="entry name" value="PAS domain"/>
    <property type="match status" value="2"/>
</dbReference>
<dbReference type="GeneID" id="86970790"/>
<gene>
    <name evidence="1" type="ORF">DBT54_04335</name>
</gene>
<dbReference type="RefSeq" id="WP_064293344.1">
    <property type="nucleotide sequence ID" value="NZ_JASODG010000006.1"/>
</dbReference>
<reference evidence="1 2" key="1">
    <citation type="submission" date="2018-04" db="EMBL/GenBank/DDBJ databases">
        <title>Aerococcus urinae genomes.</title>
        <authorList>
            <person name="Hilt E."/>
            <person name="Gilbert N.M."/>
            <person name="Thomas-White K."/>
            <person name="Putonti C."/>
            <person name="Lewis A.L."/>
            <person name="Visck K.L."/>
            <person name="Wolfe A.J."/>
        </authorList>
    </citation>
    <scope>NUCLEOTIDE SEQUENCE [LARGE SCALE GENOMIC DNA]</scope>
    <source>
        <strain evidence="1 2">UMB7480</strain>
    </source>
</reference>
<comment type="caution">
    <text evidence="1">The sequence shown here is derived from an EMBL/GenBank/DDBJ whole genome shotgun (WGS) entry which is preliminary data.</text>
</comment>
<dbReference type="Pfam" id="PF13596">
    <property type="entry name" value="PAS_10"/>
    <property type="match status" value="2"/>
</dbReference>
<protein>
    <submittedName>
        <fullName evidence="1">Uncharacterized protein</fullName>
    </submittedName>
</protein>
<evidence type="ECO:0000313" key="2">
    <source>
        <dbReference type="Proteomes" id="UP000251923"/>
    </source>
</evidence>
<proteinExistence type="predicted"/>
<sequence length="405" mass="46540">MKYTEIEDLKVEHPVESPITDIDRSLDNWVEVAAEKTQAARASDAVKLDCGVLSVDQINQLLANIDHEVTTCDANNQYLFYNRHKPKEDMVAKRNPEAVGEALFNIHPERVAESVAKLIYEMRTHQVPRVVLRSNWSETERFVTHNHRAFYNPDGSYEGTMEWVQDNLPILKYYCQMTGQEMVDDQAADPKSKPQVILDSRSSRFVDKKYDDWTQGAQAPHRLESQVYPDNHWLDQAIEAKDPASGQDYVCLDRGILTVSHLNHFLKQIPVEVAYYDQDDRLLYFNYKNDVDEMLNPKTVSSVGLDINSNYPEEEHQKVKDILAALKSKEKTSEKFFISSTSPGEWIVCTFKGIYDADGHYLGCVEYCHNILPYVNQVLETWGKKLVDKPGQEAVWPKARGQYQA</sequence>
<accession>A0A178HEB6</accession>
<dbReference type="Proteomes" id="UP000251923">
    <property type="component" value="Unassembled WGS sequence"/>
</dbReference>
<dbReference type="AlphaFoldDB" id="A0A178HEB6"/>